<feature type="region of interest" description="Disordered" evidence="1">
    <location>
        <begin position="1"/>
        <end position="28"/>
    </location>
</feature>
<evidence type="ECO:0000313" key="3">
    <source>
        <dbReference type="Proteomes" id="UP000789405"/>
    </source>
</evidence>
<dbReference type="AlphaFoldDB" id="A0A9N9JGU0"/>
<organism evidence="2 3">
    <name type="scientific">Dentiscutata erythropus</name>
    <dbReference type="NCBI Taxonomy" id="1348616"/>
    <lineage>
        <taxon>Eukaryota</taxon>
        <taxon>Fungi</taxon>
        <taxon>Fungi incertae sedis</taxon>
        <taxon>Mucoromycota</taxon>
        <taxon>Glomeromycotina</taxon>
        <taxon>Glomeromycetes</taxon>
        <taxon>Diversisporales</taxon>
        <taxon>Gigasporaceae</taxon>
        <taxon>Dentiscutata</taxon>
    </lineage>
</organism>
<dbReference type="Proteomes" id="UP000789405">
    <property type="component" value="Unassembled WGS sequence"/>
</dbReference>
<dbReference type="OrthoDB" id="2349339at2759"/>
<accession>A0A9N9JGU0</accession>
<name>A0A9N9JGU0_9GLOM</name>
<keyword evidence="3" id="KW-1185">Reference proteome</keyword>
<feature type="non-terminal residue" evidence="2">
    <location>
        <position position="1"/>
    </location>
</feature>
<evidence type="ECO:0000313" key="2">
    <source>
        <dbReference type="EMBL" id="CAG8781740.1"/>
    </source>
</evidence>
<protein>
    <submittedName>
        <fullName evidence="2">26585_t:CDS:1</fullName>
    </submittedName>
</protein>
<comment type="caution">
    <text evidence="2">The sequence shown here is derived from an EMBL/GenBank/DDBJ whole genome shotgun (WGS) entry which is preliminary data.</text>
</comment>
<reference evidence="2" key="1">
    <citation type="submission" date="2021-06" db="EMBL/GenBank/DDBJ databases">
        <authorList>
            <person name="Kallberg Y."/>
            <person name="Tangrot J."/>
            <person name="Rosling A."/>
        </authorList>
    </citation>
    <scope>NUCLEOTIDE SEQUENCE</scope>
    <source>
        <strain evidence="2">MA453B</strain>
    </source>
</reference>
<proteinExistence type="predicted"/>
<feature type="non-terminal residue" evidence="2">
    <location>
        <position position="309"/>
    </location>
</feature>
<gene>
    <name evidence="2" type="ORF">DERYTH_LOCUS19727</name>
</gene>
<evidence type="ECO:0000256" key="1">
    <source>
        <dbReference type="SAM" id="MobiDB-lite"/>
    </source>
</evidence>
<sequence length="309" mass="35667">VLDDNEGDKQKEFVPSIESNNSKNYDGKNLSAGISFEDILENNKANHEEKDKLTDNDVEKSLAEADIINISLDNPSILNRELFNILKEKAYSQPPPHIKIDGLKKWIQENYARKLTTMMSNIRSVTTIEDFDAKQLMQFQARHGKKLDLLIDKNTYTSTIVSPDFEMLKFCFLKLFISRWNENDVPSSKWHCEIVYCDSNTSACKADGILFNYGNISQKFLLFENISLQLKTQNPKYNSDLLKCFRNSVDSICKTFWNGNRDDKDELFRLNLGASKTFVAERILTVNYPFEYSTFPCIVNIIDLLFTVK</sequence>
<dbReference type="EMBL" id="CAJVPY010022082">
    <property type="protein sequence ID" value="CAG8781740.1"/>
    <property type="molecule type" value="Genomic_DNA"/>
</dbReference>